<gene>
    <name evidence="1" type="ORF">SSYIS1_19520</name>
</gene>
<protein>
    <submittedName>
        <fullName evidence="1">Uncharacterized protein</fullName>
    </submittedName>
</protein>
<dbReference type="Proteomes" id="UP000324392">
    <property type="component" value="Chromosome"/>
</dbReference>
<dbReference type="AlphaFoldDB" id="A0A455VQT3"/>
<proteinExistence type="predicted"/>
<name>A0A455VQT3_9GAMM</name>
<sequence length="64" mass="7097">MLLYPVKAQAGHVNLESARQELGIGATPLSNRKHVGVRGTLVAFQPYLRHCTMVGESPQNRLWV</sequence>
<evidence type="ECO:0000313" key="1">
    <source>
        <dbReference type="EMBL" id="BBI92295.1"/>
    </source>
</evidence>
<reference evidence="1 2" key="1">
    <citation type="submission" date="2019-03" db="EMBL/GenBank/DDBJ databases">
        <title>The genome sequence of Candidatus Serratia symbiotica strain IS.</title>
        <authorList>
            <person name="Nikoh N."/>
            <person name="Koga R."/>
            <person name="Oshima K."/>
            <person name="Hattori M."/>
            <person name="Fukatsu T."/>
        </authorList>
    </citation>
    <scope>NUCLEOTIDE SEQUENCE [LARGE SCALE GENOMIC DNA]</scope>
    <source>
        <strain evidence="1 2">IS</strain>
    </source>
</reference>
<evidence type="ECO:0000313" key="2">
    <source>
        <dbReference type="Proteomes" id="UP000324392"/>
    </source>
</evidence>
<dbReference type="EMBL" id="AP019531">
    <property type="protein sequence ID" value="BBI92295.1"/>
    <property type="molecule type" value="Genomic_DNA"/>
</dbReference>
<organism evidence="1 2">
    <name type="scientific">Serratia symbiotica</name>
    <dbReference type="NCBI Taxonomy" id="138074"/>
    <lineage>
        <taxon>Bacteria</taxon>
        <taxon>Pseudomonadati</taxon>
        <taxon>Pseudomonadota</taxon>
        <taxon>Gammaproteobacteria</taxon>
        <taxon>Enterobacterales</taxon>
        <taxon>Yersiniaceae</taxon>
        <taxon>Serratia</taxon>
    </lineage>
</organism>
<accession>A0A455VQT3</accession>